<sequence>MRLLLIEDEEDLINTLSRGLRKVGYAVDTATDGRDGLDLFYMNEYDLIILDLNLPSMDGLEILSKIREENQDCKILILSARSNYEQRIEGLDKGADDYLVKPFDFGELNARIRNLLRRSFTQQSTKLKYENIIIDMAKRTVYGENNENIDIRPKEFAILEYLIINRGRVISAEELIEHIWDNDESMFSNVIKVHLSNLRKKLNQHCKEEIILNVRGVGYTINEGESEK</sequence>
<dbReference type="CDD" id="cd17624">
    <property type="entry name" value="REC_OmpR_PmrA-like"/>
    <property type="match status" value="1"/>
</dbReference>
<dbReference type="InterPro" id="IPR011006">
    <property type="entry name" value="CheY-like_superfamily"/>
</dbReference>
<reference evidence="12 13" key="1">
    <citation type="submission" date="2020-08" db="EMBL/GenBank/DDBJ databases">
        <title>Genome public.</title>
        <authorList>
            <person name="Liu C."/>
            <person name="Sun Q."/>
        </authorList>
    </citation>
    <scope>NUCLEOTIDE SEQUENCE [LARGE SCALE GENOMIC DNA]</scope>
    <source>
        <strain evidence="12 13">NSJ-6</strain>
    </source>
</reference>
<evidence type="ECO:0000256" key="3">
    <source>
        <dbReference type="ARBA" id="ARBA00023012"/>
    </source>
</evidence>
<evidence type="ECO:0000259" key="10">
    <source>
        <dbReference type="PROSITE" id="PS50110"/>
    </source>
</evidence>
<evidence type="ECO:0000313" key="12">
    <source>
        <dbReference type="EMBL" id="MBC5628699.1"/>
    </source>
</evidence>
<comment type="function">
    <text evidence="7">May play the central regulatory role in sporulation. It may be an element of the effector pathway responsible for the activation of sporulation genes in response to nutritional stress. Spo0A may act in concert with spo0H (a sigma factor) to control the expression of some genes that are critical to the sporulation process.</text>
</comment>
<dbReference type="RefSeq" id="WP_186859669.1">
    <property type="nucleotide sequence ID" value="NZ_JACOOO010000013.1"/>
</dbReference>
<evidence type="ECO:0000256" key="2">
    <source>
        <dbReference type="ARBA" id="ARBA00022553"/>
    </source>
</evidence>
<evidence type="ECO:0000256" key="5">
    <source>
        <dbReference type="ARBA" id="ARBA00023125"/>
    </source>
</evidence>
<feature type="domain" description="OmpR/PhoB-type" evidence="11">
    <location>
        <begin position="124"/>
        <end position="223"/>
    </location>
</feature>
<keyword evidence="2 8" id="KW-0597">Phosphoprotein</keyword>
<evidence type="ECO:0000256" key="7">
    <source>
        <dbReference type="ARBA" id="ARBA00024867"/>
    </source>
</evidence>
<keyword evidence="3" id="KW-0902">Two-component regulatory system</keyword>
<dbReference type="SUPFAM" id="SSF52172">
    <property type="entry name" value="CheY-like"/>
    <property type="match status" value="1"/>
</dbReference>
<keyword evidence="5 9" id="KW-0238">DNA-binding</keyword>
<organism evidence="12 13">
    <name type="scientific">Clostridium hominis</name>
    <dbReference type="NCBI Taxonomy" id="2763036"/>
    <lineage>
        <taxon>Bacteria</taxon>
        <taxon>Bacillati</taxon>
        <taxon>Bacillota</taxon>
        <taxon>Clostridia</taxon>
        <taxon>Eubacteriales</taxon>
        <taxon>Clostridiaceae</taxon>
        <taxon>Clostridium</taxon>
    </lineage>
</organism>
<evidence type="ECO:0000259" key="11">
    <source>
        <dbReference type="PROSITE" id="PS51755"/>
    </source>
</evidence>
<name>A0ABR7DBD3_9CLOT</name>
<dbReference type="InterPro" id="IPR039420">
    <property type="entry name" value="WalR-like"/>
</dbReference>
<dbReference type="InterPro" id="IPR001789">
    <property type="entry name" value="Sig_transdc_resp-reg_receiver"/>
</dbReference>
<dbReference type="InterPro" id="IPR001867">
    <property type="entry name" value="OmpR/PhoB-type_DNA-bd"/>
</dbReference>
<feature type="DNA-binding region" description="OmpR/PhoB-type" evidence="9">
    <location>
        <begin position="124"/>
        <end position="223"/>
    </location>
</feature>
<proteinExistence type="predicted"/>
<comment type="caution">
    <text evidence="12">The sequence shown here is derived from an EMBL/GenBank/DDBJ whole genome shotgun (WGS) entry which is preliminary data.</text>
</comment>
<dbReference type="Gene3D" id="3.40.50.2300">
    <property type="match status" value="1"/>
</dbReference>
<evidence type="ECO:0000256" key="6">
    <source>
        <dbReference type="ARBA" id="ARBA00023163"/>
    </source>
</evidence>
<dbReference type="PROSITE" id="PS51755">
    <property type="entry name" value="OMPR_PHOB"/>
    <property type="match status" value="1"/>
</dbReference>
<keyword evidence="6" id="KW-0804">Transcription</keyword>
<dbReference type="InterPro" id="IPR036388">
    <property type="entry name" value="WH-like_DNA-bd_sf"/>
</dbReference>
<feature type="modified residue" description="4-aspartylphosphate" evidence="8">
    <location>
        <position position="51"/>
    </location>
</feature>
<keyword evidence="13" id="KW-1185">Reference proteome</keyword>
<keyword evidence="4" id="KW-0805">Transcription regulation</keyword>
<dbReference type="Pfam" id="PF00072">
    <property type="entry name" value="Response_reg"/>
    <property type="match status" value="1"/>
</dbReference>
<dbReference type="Proteomes" id="UP000596929">
    <property type="component" value="Unassembled WGS sequence"/>
</dbReference>
<gene>
    <name evidence="12" type="ORF">H8S20_07335</name>
</gene>
<accession>A0ABR7DBD3</accession>
<evidence type="ECO:0000256" key="8">
    <source>
        <dbReference type="PROSITE-ProRule" id="PRU00169"/>
    </source>
</evidence>
<dbReference type="SMART" id="SM00448">
    <property type="entry name" value="REC"/>
    <property type="match status" value="1"/>
</dbReference>
<dbReference type="PANTHER" id="PTHR48111">
    <property type="entry name" value="REGULATOR OF RPOS"/>
    <property type="match status" value="1"/>
</dbReference>
<feature type="domain" description="Response regulatory" evidence="10">
    <location>
        <begin position="2"/>
        <end position="116"/>
    </location>
</feature>
<dbReference type="PROSITE" id="PS50110">
    <property type="entry name" value="RESPONSE_REGULATORY"/>
    <property type="match status" value="1"/>
</dbReference>
<evidence type="ECO:0000256" key="9">
    <source>
        <dbReference type="PROSITE-ProRule" id="PRU01091"/>
    </source>
</evidence>
<dbReference type="Gene3D" id="1.10.10.10">
    <property type="entry name" value="Winged helix-like DNA-binding domain superfamily/Winged helix DNA-binding domain"/>
    <property type="match status" value="1"/>
</dbReference>
<evidence type="ECO:0000313" key="13">
    <source>
        <dbReference type="Proteomes" id="UP000596929"/>
    </source>
</evidence>
<dbReference type="CDD" id="cd00383">
    <property type="entry name" value="trans_reg_C"/>
    <property type="match status" value="1"/>
</dbReference>
<dbReference type="Gene3D" id="6.10.250.690">
    <property type="match status" value="1"/>
</dbReference>
<evidence type="ECO:0000256" key="4">
    <source>
        <dbReference type="ARBA" id="ARBA00023015"/>
    </source>
</evidence>
<dbReference type="PANTHER" id="PTHR48111:SF22">
    <property type="entry name" value="REGULATOR OF RPOS"/>
    <property type="match status" value="1"/>
</dbReference>
<dbReference type="SMART" id="SM00862">
    <property type="entry name" value="Trans_reg_C"/>
    <property type="match status" value="1"/>
</dbReference>
<dbReference type="Pfam" id="PF00486">
    <property type="entry name" value="Trans_reg_C"/>
    <property type="match status" value="1"/>
</dbReference>
<evidence type="ECO:0000256" key="1">
    <source>
        <dbReference type="ARBA" id="ARBA00018672"/>
    </source>
</evidence>
<protein>
    <recommendedName>
        <fullName evidence="1">Stage 0 sporulation protein A homolog</fullName>
    </recommendedName>
</protein>
<dbReference type="EMBL" id="JACOOO010000013">
    <property type="protein sequence ID" value="MBC5628699.1"/>
    <property type="molecule type" value="Genomic_DNA"/>
</dbReference>